<proteinExistence type="inferred from homology"/>
<dbReference type="InterPro" id="IPR005607">
    <property type="entry name" value="BSD_dom"/>
</dbReference>
<keyword evidence="5" id="KW-0804">Transcription</keyword>
<dbReference type="Gene3D" id="2.30.29.30">
    <property type="entry name" value="Pleckstrin-homology domain (PH domain)/Phosphotyrosine-binding domain (PTB)"/>
    <property type="match status" value="1"/>
</dbReference>
<keyword evidence="3" id="KW-0677">Repeat</keyword>
<sequence>MAAVVKGAVAYKKKDGTLALTASQTEVTWTPAVTGAAQPLIIPIASITNLQATPATSANCMMKIFQSTPEGPVLEYKLSFTSPTNARGELEELKKALTVVIQAHKNPAPAGGAIPALGTPTPGVSVAGTPAALAIASALSGGRDTDVWSDARLQADSALQQDLLKHDADLGRTFFETVLKGSITAAQFWSTRTHLLRSYAIERNQVKGAYNVLSTMKPKTVDNAVRISLSREQIQDIFRQHPLVKRVYDENVPKISEGDFWRRFFSSRLFKKLKGEKILPGDGYDDIVDSYLNAGDEANSRKKQRVNAVPNFINLEGNEQHTSQAKGNRPDVTMRPERIENVPLIRTLNSISMKIVDSVNPIDKGFSEDRAMEELALSDLRGDAEVERIILNIQDQRRFFSQQEGNVMGDEIFKKDPGKVLRRLRNGLGSHGALDLAAAAVVASRKGGHIRSAMGQITQAISDRGCHFYDTATIAAVNSGSPPPDALNINLEDIPRPIHDALTLTHATTTEFLHHFWLAFLSGDEKRAADLQTLVGSLRRSGDRVEAVAKQAEEEKEKEKERRKQAALAEYKATGKKRRKGVDDNIPGGRKLVEEILGPTMKAVEFAVGKWEEAVREAERAQSGEGGGSLPE</sequence>
<reference evidence="9 10" key="1">
    <citation type="journal article" date="2018" name="Nat. Ecol. Evol.">
        <title>Pezizomycetes genomes reveal the molecular basis of ectomycorrhizal truffle lifestyle.</title>
        <authorList>
            <person name="Murat C."/>
            <person name="Payen T."/>
            <person name="Noel B."/>
            <person name="Kuo A."/>
            <person name="Morin E."/>
            <person name="Chen J."/>
            <person name="Kohler A."/>
            <person name="Krizsan K."/>
            <person name="Balestrini R."/>
            <person name="Da Silva C."/>
            <person name="Montanini B."/>
            <person name="Hainaut M."/>
            <person name="Levati E."/>
            <person name="Barry K.W."/>
            <person name="Belfiori B."/>
            <person name="Cichocki N."/>
            <person name="Clum A."/>
            <person name="Dockter R.B."/>
            <person name="Fauchery L."/>
            <person name="Guy J."/>
            <person name="Iotti M."/>
            <person name="Le Tacon F."/>
            <person name="Lindquist E.A."/>
            <person name="Lipzen A."/>
            <person name="Malagnac F."/>
            <person name="Mello A."/>
            <person name="Molinier V."/>
            <person name="Miyauchi S."/>
            <person name="Poulain J."/>
            <person name="Riccioni C."/>
            <person name="Rubini A."/>
            <person name="Sitrit Y."/>
            <person name="Splivallo R."/>
            <person name="Traeger S."/>
            <person name="Wang M."/>
            <person name="Zifcakova L."/>
            <person name="Wipf D."/>
            <person name="Zambonelli A."/>
            <person name="Paolocci F."/>
            <person name="Nowrousian M."/>
            <person name="Ottonello S."/>
            <person name="Baldrian P."/>
            <person name="Spatafora J.W."/>
            <person name="Henrissat B."/>
            <person name="Nagy L.G."/>
            <person name="Aury J.M."/>
            <person name="Wincker P."/>
            <person name="Grigoriev I.V."/>
            <person name="Bonfante P."/>
            <person name="Martin F.M."/>
        </authorList>
    </citation>
    <scope>NUCLEOTIDE SEQUENCE [LARGE SCALE GENOMIC DNA]</scope>
    <source>
        <strain evidence="9 10">ATCC MYA-4762</strain>
    </source>
</reference>
<dbReference type="Pfam" id="PF08567">
    <property type="entry name" value="PH_TFIIH"/>
    <property type="match status" value="1"/>
</dbReference>
<evidence type="ECO:0000256" key="3">
    <source>
        <dbReference type="ARBA" id="ARBA00022737"/>
    </source>
</evidence>
<dbReference type="Pfam" id="PF03909">
    <property type="entry name" value="BSD"/>
    <property type="match status" value="2"/>
</dbReference>
<evidence type="ECO:0000256" key="1">
    <source>
        <dbReference type="ARBA" id="ARBA00004123"/>
    </source>
</evidence>
<dbReference type="GO" id="GO:0006351">
    <property type="term" value="P:DNA-templated transcription"/>
    <property type="evidence" value="ECO:0007669"/>
    <property type="project" value="InterPro"/>
</dbReference>
<dbReference type="InterPro" id="IPR035925">
    <property type="entry name" value="BSD_dom_sf"/>
</dbReference>
<dbReference type="CDD" id="cd13229">
    <property type="entry name" value="PH_TFIIH"/>
    <property type="match status" value="1"/>
</dbReference>
<dbReference type="GO" id="GO:0000439">
    <property type="term" value="C:transcription factor TFIIH core complex"/>
    <property type="evidence" value="ECO:0007669"/>
    <property type="project" value="InterPro"/>
</dbReference>
<keyword evidence="10" id="KW-1185">Reference proteome</keyword>
<feature type="compositionally biased region" description="Basic and acidic residues" evidence="7">
    <location>
        <begin position="551"/>
        <end position="564"/>
    </location>
</feature>
<dbReference type="InParanoid" id="A0A3N4LGF4"/>
<evidence type="ECO:0000256" key="4">
    <source>
        <dbReference type="ARBA" id="ARBA00023015"/>
    </source>
</evidence>
<dbReference type="InterPro" id="IPR027079">
    <property type="entry name" value="Tfb1/GTF2H1"/>
</dbReference>
<dbReference type="InterPro" id="IPR013876">
    <property type="entry name" value="TFIIH_BTF_p62_N"/>
</dbReference>
<feature type="domain" description="BSD" evidence="8">
    <location>
        <begin position="221"/>
        <end position="272"/>
    </location>
</feature>
<comment type="similarity">
    <text evidence="2">Belongs to the TFB1 family.</text>
</comment>
<dbReference type="AlphaFoldDB" id="A0A3N4LGF4"/>
<dbReference type="SUPFAM" id="SSF50729">
    <property type="entry name" value="PH domain-like"/>
    <property type="match status" value="1"/>
</dbReference>
<dbReference type="PROSITE" id="PS50858">
    <property type="entry name" value="BSD"/>
    <property type="match status" value="1"/>
</dbReference>
<dbReference type="InterPro" id="IPR011993">
    <property type="entry name" value="PH-like_dom_sf"/>
</dbReference>
<evidence type="ECO:0000313" key="9">
    <source>
        <dbReference type="EMBL" id="RPB20788.1"/>
    </source>
</evidence>
<comment type="subcellular location">
    <subcellularLocation>
        <location evidence="1">Nucleus</location>
    </subcellularLocation>
</comment>
<feature type="region of interest" description="Disordered" evidence="7">
    <location>
        <begin position="551"/>
        <end position="589"/>
    </location>
</feature>
<evidence type="ECO:0000256" key="6">
    <source>
        <dbReference type="ARBA" id="ARBA00023242"/>
    </source>
</evidence>
<evidence type="ECO:0000256" key="5">
    <source>
        <dbReference type="ARBA" id="ARBA00023163"/>
    </source>
</evidence>
<keyword evidence="4" id="KW-0805">Transcription regulation</keyword>
<dbReference type="SUPFAM" id="SSF140383">
    <property type="entry name" value="BSD domain-like"/>
    <property type="match status" value="1"/>
</dbReference>
<keyword evidence="6" id="KW-0539">Nucleus</keyword>
<dbReference type="GO" id="GO:0006289">
    <property type="term" value="P:nucleotide-excision repair"/>
    <property type="evidence" value="ECO:0007669"/>
    <property type="project" value="InterPro"/>
</dbReference>
<protein>
    <submittedName>
        <fullName evidence="9">BSD-domain-containing protein</fullName>
    </submittedName>
</protein>
<evidence type="ECO:0000256" key="7">
    <source>
        <dbReference type="SAM" id="MobiDB-lite"/>
    </source>
</evidence>
<evidence type="ECO:0000259" key="8">
    <source>
        <dbReference type="PROSITE" id="PS50858"/>
    </source>
</evidence>
<gene>
    <name evidence="9" type="ORF">L211DRAFT_828803</name>
</gene>
<organism evidence="9 10">
    <name type="scientific">Terfezia boudieri ATCC MYA-4762</name>
    <dbReference type="NCBI Taxonomy" id="1051890"/>
    <lineage>
        <taxon>Eukaryota</taxon>
        <taxon>Fungi</taxon>
        <taxon>Dikarya</taxon>
        <taxon>Ascomycota</taxon>
        <taxon>Pezizomycotina</taxon>
        <taxon>Pezizomycetes</taxon>
        <taxon>Pezizales</taxon>
        <taxon>Pezizaceae</taxon>
        <taxon>Terfezia</taxon>
    </lineage>
</organism>
<dbReference type="FunCoup" id="A0A3N4LGF4">
    <property type="interactions" value="946"/>
</dbReference>
<evidence type="ECO:0000313" key="10">
    <source>
        <dbReference type="Proteomes" id="UP000267821"/>
    </source>
</evidence>
<dbReference type="SMART" id="SM00751">
    <property type="entry name" value="BSD"/>
    <property type="match status" value="2"/>
</dbReference>
<name>A0A3N4LGF4_9PEZI</name>
<dbReference type="OrthoDB" id="360521at2759"/>
<dbReference type="STRING" id="1051890.A0A3N4LGF4"/>
<evidence type="ECO:0000256" key="2">
    <source>
        <dbReference type="ARBA" id="ARBA00009448"/>
    </source>
</evidence>
<dbReference type="Proteomes" id="UP000267821">
    <property type="component" value="Unassembled WGS sequence"/>
</dbReference>
<accession>A0A3N4LGF4</accession>
<dbReference type="EMBL" id="ML121567">
    <property type="protein sequence ID" value="RPB20788.1"/>
    <property type="molecule type" value="Genomic_DNA"/>
</dbReference>
<dbReference type="PANTHER" id="PTHR12856">
    <property type="entry name" value="TRANSCRIPTION INITIATION FACTOR IIH-RELATED"/>
    <property type="match status" value="1"/>
</dbReference>